<feature type="domain" description="Amidase" evidence="3">
    <location>
        <begin position="26"/>
        <end position="454"/>
    </location>
</feature>
<dbReference type="InterPro" id="IPR020556">
    <property type="entry name" value="Amidase_CS"/>
</dbReference>
<feature type="region of interest" description="Disordered" evidence="2">
    <location>
        <begin position="129"/>
        <end position="152"/>
    </location>
</feature>
<gene>
    <name evidence="4" type="ORF">JWJ88_15220</name>
</gene>
<dbReference type="Gene3D" id="3.90.1300.10">
    <property type="entry name" value="Amidase signature (AS) domain"/>
    <property type="match status" value="1"/>
</dbReference>
<dbReference type="SUPFAM" id="SSF75304">
    <property type="entry name" value="Amidase signature (AS) enzymes"/>
    <property type="match status" value="1"/>
</dbReference>
<dbReference type="InterPro" id="IPR000120">
    <property type="entry name" value="Amidase"/>
</dbReference>
<evidence type="ECO:0000313" key="5">
    <source>
        <dbReference type="Proteomes" id="UP000663629"/>
    </source>
</evidence>
<reference evidence="4 5" key="1">
    <citation type="submission" date="2021-02" db="EMBL/GenBank/DDBJ databases">
        <title>Paracoccus methylovroum sp.nov., a new methanol and methylamine utilizing methylotrophic denitrifer.</title>
        <authorList>
            <person name="Timsy T."/>
            <person name="Behrendt U."/>
            <person name="Ulrich A."/>
            <person name="Spanner T."/>
            <person name="Foesel B.U."/>
            <person name="Horn M.A."/>
            <person name="Kolb S."/>
        </authorList>
    </citation>
    <scope>NUCLEOTIDE SEQUENCE [LARGE SCALE GENOMIC DNA]</scope>
    <source>
        <strain evidence="4 5">H4-D09</strain>
    </source>
</reference>
<dbReference type="GeneID" id="93452732"/>
<dbReference type="InterPro" id="IPR036928">
    <property type="entry name" value="AS_sf"/>
</dbReference>
<dbReference type="PANTHER" id="PTHR11895:SF7">
    <property type="entry name" value="GLUTAMYL-TRNA(GLN) AMIDOTRANSFERASE SUBUNIT A, MITOCHONDRIAL"/>
    <property type="match status" value="1"/>
</dbReference>
<dbReference type="EMBL" id="CP070371">
    <property type="protein sequence ID" value="QRZ15667.1"/>
    <property type="molecule type" value="Genomic_DNA"/>
</dbReference>
<protein>
    <submittedName>
        <fullName evidence="4">Amidase</fullName>
    </submittedName>
</protein>
<evidence type="ECO:0000313" key="4">
    <source>
        <dbReference type="EMBL" id="QRZ15667.1"/>
    </source>
</evidence>
<dbReference type="RefSeq" id="WP_011749321.1">
    <property type="nucleotide sequence ID" value="NZ_CP070371.1"/>
</dbReference>
<keyword evidence="5" id="KW-1185">Reference proteome</keyword>
<comment type="similarity">
    <text evidence="1">Belongs to the amidase family.</text>
</comment>
<proteinExistence type="inferred from homology"/>
<dbReference type="PROSITE" id="PS00571">
    <property type="entry name" value="AMIDASES"/>
    <property type="match status" value="1"/>
</dbReference>
<evidence type="ECO:0000259" key="3">
    <source>
        <dbReference type="Pfam" id="PF01425"/>
    </source>
</evidence>
<accession>A0ABX7JN34</accession>
<evidence type="ECO:0000256" key="1">
    <source>
        <dbReference type="ARBA" id="ARBA00009199"/>
    </source>
</evidence>
<name>A0ABX7JN34_9RHOB</name>
<evidence type="ECO:0000256" key="2">
    <source>
        <dbReference type="SAM" id="MobiDB-lite"/>
    </source>
</evidence>
<organism evidence="4 5">
    <name type="scientific">Paracoccus methylovorus</name>
    <dbReference type="NCBI Taxonomy" id="2812658"/>
    <lineage>
        <taxon>Bacteria</taxon>
        <taxon>Pseudomonadati</taxon>
        <taxon>Pseudomonadota</taxon>
        <taxon>Alphaproteobacteria</taxon>
        <taxon>Rhodobacterales</taxon>
        <taxon>Paracoccaceae</taxon>
        <taxon>Paracoccus</taxon>
    </lineage>
</organism>
<dbReference type="PANTHER" id="PTHR11895">
    <property type="entry name" value="TRANSAMIDASE"/>
    <property type="match status" value="1"/>
</dbReference>
<dbReference type="InterPro" id="IPR023631">
    <property type="entry name" value="Amidase_dom"/>
</dbReference>
<dbReference type="Pfam" id="PF01425">
    <property type="entry name" value="Amidase"/>
    <property type="match status" value="1"/>
</dbReference>
<sequence>MISDILDLDATAQAAAVAKGDVSAAELARAAIARIEAGEPVLNAVTQRFFDQALDMASADLPPGPFRGVPFLVKDFYCHMAGTPTTGSAKLLEHNLIDHDSALMARYRQAGFVTLGKTNVPEMVTMGTTEPVWRGPTRNPWNTGHTPGGSSGGSAAAVAAGYVAVAHANDGAGSIRIPASCCGLFGLKPSRARVTLGPDVGEAIGGITAEHVVSRSVRDSAAVLDATAGALPGDPYIAPEPPEGFLAAIARPRKGLRIGLTLDAPDGTSAAPECQAAALRAAVLLRDLGHQVEEVTLPFDGAAFRAALSTFWPMTVTRGLSAIAEARDADPEVLLRELEPFNQHLFALGISRRAVDYIRDLVIFQGMARAMGQFFATQDIWLSPVLPFTPPRLGYFDAGVLGGETAWNRVLDSFMFTAPANVTGLPSASLPMTVSNEGLPIGIQLTAKLNDEALIFNLAAQLEAANPWAMPRHKI</sequence>
<dbReference type="Proteomes" id="UP000663629">
    <property type="component" value="Chromosome 2"/>
</dbReference>